<dbReference type="AlphaFoldDB" id="G0V1Z4"/>
<sequence>MDSSFPNPHRGVMYMHQHTLDQIDDLRSELMLLRRRQSQHASQWRAASAEQRQHCCDLASLYQQLQELLTNHLDGAAEAGHLASSQSLQPHNSPKSGIREILDDHRKEIERGNASCVVRLENVLSVVEELRGTLMEERQRRELTEERFRRLEERHEKLVELIGNTVTRRDLNALSDELREVIRSSERETALTSTPKCKCISNKFACFGEQRSVNGLLPGERGLCAVVPHHEELQSIEASVQRLQQSAENLREKMRAYCASSDVTQCERKEVETCRLREMLTSFITKVSEHMEVFSKHVDEKCEWFMESATGTTPQVPCCHTEKLEQLHGEIKNIQCVLQRHGEALNDQFLNDPSQGTFQELREWLQDVEQSAVKRSEFHEAIVSIEEKLASFKRELLMGEAVTRATGGLEGDLNDELESMSHRSTSGEQL</sequence>
<keyword evidence="1" id="KW-0175">Coiled coil</keyword>
<evidence type="ECO:0000256" key="2">
    <source>
        <dbReference type="SAM" id="MobiDB-lite"/>
    </source>
</evidence>
<proteinExistence type="predicted"/>
<organism evidence="3">
    <name type="scientific">Trypanosoma congolense (strain IL3000)</name>
    <dbReference type="NCBI Taxonomy" id="1068625"/>
    <lineage>
        <taxon>Eukaryota</taxon>
        <taxon>Discoba</taxon>
        <taxon>Euglenozoa</taxon>
        <taxon>Kinetoplastea</taxon>
        <taxon>Metakinetoplastina</taxon>
        <taxon>Trypanosomatida</taxon>
        <taxon>Trypanosomatidae</taxon>
        <taxon>Trypanosoma</taxon>
        <taxon>Nannomonas</taxon>
    </lineage>
</organism>
<feature type="coiled-coil region" evidence="1">
    <location>
        <begin position="233"/>
        <end position="260"/>
    </location>
</feature>
<dbReference type="VEuPathDB" id="TriTrypDB:TcIL3000.11.11570"/>
<accession>G0V1Z4</accession>
<name>G0V1Z4_TRYCI</name>
<reference evidence="3" key="1">
    <citation type="journal article" date="2012" name="Proc. Natl. Acad. Sci. U.S.A.">
        <title>Antigenic diversity is generated by distinct evolutionary mechanisms in African trypanosome species.</title>
        <authorList>
            <person name="Jackson A.P."/>
            <person name="Berry A."/>
            <person name="Aslett M."/>
            <person name="Allison H.C."/>
            <person name="Burton P."/>
            <person name="Vavrova-Anderson J."/>
            <person name="Brown R."/>
            <person name="Browne H."/>
            <person name="Corton N."/>
            <person name="Hauser H."/>
            <person name="Gamble J."/>
            <person name="Gilderthorp R."/>
            <person name="Marcello L."/>
            <person name="McQuillan J."/>
            <person name="Otto T.D."/>
            <person name="Quail M.A."/>
            <person name="Sanders M.J."/>
            <person name="van Tonder A."/>
            <person name="Ginger M.L."/>
            <person name="Field M.C."/>
            <person name="Barry J.D."/>
            <person name="Hertz-Fowler C."/>
            <person name="Berriman M."/>
        </authorList>
    </citation>
    <scope>NUCLEOTIDE SEQUENCE</scope>
    <source>
        <strain evidence="3">IL3000</strain>
    </source>
</reference>
<dbReference type="EMBL" id="HE575324">
    <property type="protein sequence ID" value="CCC95666.1"/>
    <property type="molecule type" value="Genomic_DNA"/>
</dbReference>
<gene>
    <name evidence="3" type="ORF">TCIL3000_11_11570</name>
</gene>
<feature type="region of interest" description="Disordered" evidence="2">
    <location>
        <begin position="409"/>
        <end position="430"/>
    </location>
</feature>
<feature type="coiled-coil region" evidence="1">
    <location>
        <begin position="127"/>
        <end position="188"/>
    </location>
</feature>
<protein>
    <submittedName>
        <fullName evidence="3">Uncharacterized protein TCIL3000_11_11570</fullName>
    </submittedName>
</protein>
<evidence type="ECO:0000256" key="1">
    <source>
        <dbReference type="SAM" id="Coils"/>
    </source>
</evidence>
<evidence type="ECO:0000313" key="3">
    <source>
        <dbReference type="EMBL" id="CCC95666.1"/>
    </source>
</evidence>